<keyword evidence="2" id="KW-1185">Reference proteome</keyword>
<dbReference type="Proteomes" id="UP001342826">
    <property type="component" value="Unassembled WGS sequence"/>
</dbReference>
<reference evidence="1 2" key="1">
    <citation type="submission" date="2023-03" db="EMBL/GenBank/DDBJ databases">
        <title>Bacillus Genome Sequencing.</title>
        <authorList>
            <person name="Dunlap C."/>
        </authorList>
    </citation>
    <scope>NUCLEOTIDE SEQUENCE [LARGE SCALE GENOMIC DNA]</scope>
    <source>
        <strain evidence="1 2">NRS-1717</strain>
    </source>
</reference>
<dbReference type="EMBL" id="JARTFS010000019">
    <property type="protein sequence ID" value="MED4403811.1"/>
    <property type="molecule type" value="Genomic_DNA"/>
</dbReference>
<evidence type="ECO:0000313" key="2">
    <source>
        <dbReference type="Proteomes" id="UP001342826"/>
    </source>
</evidence>
<comment type="caution">
    <text evidence="1">The sequence shown here is derived from an EMBL/GenBank/DDBJ whole genome shotgun (WGS) entry which is preliminary data.</text>
</comment>
<sequence length="116" mass="13015">MEKLRFMLLFIILPLTLAGLFYSKNDLPLEMVAFESLTDEEANLILVSPKDSIVEKVTVNNHIASLINKNYTKNKIYSVTFNGTETDSAGNLVVYVDLDRTDVVGKGFNEKQLSLL</sequence>
<organism evidence="1 2">
    <name type="scientific">Metabacillus fastidiosus</name>
    <dbReference type="NCBI Taxonomy" id="1458"/>
    <lineage>
        <taxon>Bacteria</taxon>
        <taxon>Bacillati</taxon>
        <taxon>Bacillota</taxon>
        <taxon>Bacilli</taxon>
        <taxon>Bacillales</taxon>
        <taxon>Bacillaceae</taxon>
        <taxon>Metabacillus</taxon>
    </lineage>
</organism>
<accession>A0ABU6P6L5</accession>
<name>A0ABU6P6L5_9BACI</name>
<gene>
    <name evidence="1" type="ORF">P9271_21120</name>
</gene>
<evidence type="ECO:0008006" key="3">
    <source>
        <dbReference type="Google" id="ProtNLM"/>
    </source>
</evidence>
<proteinExistence type="predicted"/>
<dbReference type="RefSeq" id="WP_066235663.1">
    <property type="nucleotide sequence ID" value="NZ_JARTFQ010000012.1"/>
</dbReference>
<evidence type="ECO:0000313" key="1">
    <source>
        <dbReference type="EMBL" id="MED4403811.1"/>
    </source>
</evidence>
<protein>
    <recommendedName>
        <fullName evidence="3">DUF3139 domain-containing protein</fullName>
    </recommendedName>
</protein>
<dbReference type="GeneID" id="301143321"/>